<accession>A0A842IPN7</accession>
<dbReference type="InterPro" id="IPR023214">
    <property type="entry name" value="HAD_sf"/>
</dbReference>
<dbReference type="Pfam" id="PF00702">
    <property type="entry name" value="Hydrolase"/>
    <property type="match status" value="1"/>
</dbReference>
<protein>
    <submittedName>
        <fullName evidence="4">HAD family hydrolase</fullName>
    </submittedName>
</protein>
<evidence type="ECO:0000313" key="5">
    <source>
        <dbReference type="Proteomes" id="UP000533900"/>
    </source>
</evidence>
<dbReference type="GO" id="GO:0016791">
    <property type="term" value="F:phosphatase activity"/>
    <property type="evidence" value="ECO:0007669"/>
    <property type="project" value="TreeGrafter"/>
</dbReference>
<dbReference type="Gene3D" id="3.40.50.1000">
    <property type="entry name" value="HAD superfamily/HAD-like"/>
    <property type="match status" value="2"/>
</dbReference>
<keyword evidence="2 4" id="KW-0378">Hydrolase</keyword>
<comment type="caution">
    <text evidence="4">The sequence shown here is derived from an EMBL/GenBank/DDBJ whole genome shotgun (WGS) entry which is preliminary data.</text>
</comment>
<dbReference type="GO" id="GO:0046872">
    <property type="term" value="F:metal ion binding"/>
    <property type="evidence" value="ECO:0007669"/>
    <property type="project" value="UniProtKB-KW"/>
</dbReference>
<dbReference type="Proteomes" id="UP000533900">
    <property type="component" value="Unassembled WGS sequence"/>
</dbReference>
<reference evidence="4" key="1">
    <citation type="submission" date="2020-08" db="EMBL/GenBank/DDBJ databases">
        <title>Winogradskyella ouciana sp. nov., isolated from the hadal seawater of the Mariana Trench.</title>
        <authorList>
            <person name="He X."/>
        </authorList>
    </citation>
    <scope>NUCLEOTIDE SEQUENCE [LARGE SCALE GENOMIC DNA]</scope>
    <source>
        <strain evidence="4">KCTC 52348</strain>
    </source>
</reference>
<organism evidence="4 5">
    <name type="scientific">Winogradskyella flava</name>
    <dbReference type="NCBI Taxonomy" id="1884876"/>
    <lineage>
        <taxon>Bacteria</taxon>
        <taxon>Pseudomonadati</taxon>
        <taxon>Bacteroidota</taxon>
        <taxon>Flavobacteriia</taxon>
        <taxon>Flavobacteriales</taxon>
        <taxon>Flavobacteriaceae</taxon>
        <taxon>Winogradskyella</taxon>
    </lineage>
</organism>
<dbReference type="PANTHER" id="PTHR46470">
    <property type="entry name" value="N-ACYLNEURAMINATE-9-PHOSPHATASE"/>
    <property type="match status" value="1"/>
</dbReference>
<dbReference type="SFLD" id="SFLDG01129">
    <property type="entry name" value="C1.5:_HAD__Beta-PGM__Phosphata"/>
    <property type="match status" value="1"/>
</dbReference>
<dbReference type="InterPro" id="IPR051400">
    <property type="entry name" value="HAD-like_hydrolase"/>
</dbReference>
<proteinExistence type="predicted"/>
<dbReference type="SFLD" id="SFLDS00003">
    <property type="entry name" value="Haloacid_Dehalogenase"/>
    <property type="match status" value="1"/>
</dbReference>
<dbReference type="RefSeq" id="WP_185788892.1">
    <property type="nucleotide sequence ID" value="NZ_JACLCP010000002.1"/>
</dbReference>
<evidence type="ECO:0000256" key="1">
    <source>
        <dbReference type="ARBA" id="ARBA00022723"/>
    </source>
</evidence>
<dbReference type="SUPFAM" id="SSF56784">
    <property type="entry name" value="HAD-like"/>
    <property type="match status" value="1"/>
</dbReference>
<dbReference type="InterPro" id="IPR023198">
    <property type="entry name" value="PGP-like_dom2"/>
</dbReference>
<keyword evidence="5" id="KW-1185">Reference proteome</keyword>
<evidence type="ECO:0000256" key="2">
    <source>
        <dbReference type="ARBA" id="ARBA00022801"/>
    </source>
</evidence>
<keyword evidence="1" id="KW-0479">Metal-binding</keyword>
<evidence type="ECO:0000256" key="3">
    <source>
        <dbReference type="ARBA" id="ARBA00022842"/>
    </source>
</evidence>
<sequence>MNQLLIFDLDDTLFETKSISKTSVKPIFDQFERLLINSYGKEMTENIVSELWKFPFDFVAQKYLFDNTLNSEFARLVNQYEYQLNIKTFEDFGIVQNLRQEKILVTTGFLKLQNAKIRDLGIEKDFAEIYIDDLLDPKRIHKQGIFKNILLKKNINPNLIYVIGDNPNSELKAGFELNLNTVQVSKFGQEKSEYAHYCITGFDELKTILKQKACIQHSL</sequence>
<keyword evidence="3" id="KW-0460">Magnesium</keyword>
<dbReference type="EMBL" id="JACLCP010000002">
    <property type="protein sequence ID" value="MBC2845182.1"/>
    <property type="molecule type" value="Genomic_DNA"/>
</dbReference>
<dbReference type="InterPro" id="IPR036412">
    <property type="entry name" value="HAD-like_sf"/>
</dbReference>
<dbReference type="AlphaFoldDB" id="A0A842IPN7"/>
<name>A0A842IPN7_9FLAO</name>
<gene>
    <name evidence="4" type="ORF">H7F21_08765</name>
</gene>
<dbReference type="PANTHER" id="PTHR46470:SF2">
    <property type="entry name" value="GLYCERALDEHYDE 3-PHOSPHATE PHOSPHATASE"/>
    <property type="match status" value="1"/>
</dbReference>
<dbReference type="Gene3D" id="1.10.150.240">
    <property type="entry name" value="Putative phosphatase, domain 2"/>
    <property type="match status" value="1"/>
</dbReference>
<evidence type="ECO:0000313" key="4">
    <source>
        <dbReference type="EMBL" id="MBC2845182.1"/>
    </source>
</evidence>